<protein>
    <submittedName>
        <fullName evidence="2">Uncharacterized protein</fullName>
    </submittedName>
</protein>
<accession>A0A0X3VCR0</accession>
<evidence type="ECO:0000256" key="1">
    <source>
        <dbReference type="SAM" id="Phobius"/>
    </source>
</evidence>
<dbReference type="EMBL" id="LLZG01000052">
    <property type="protein sequence ID" value="KUL42569.1"/>
    <property type="molecule type" value="Genomic_DNA"/>
</dbReference>
<dbReference type="RefSeq" id="WP_062700721.1">
    <property type="nucleotide sequence ID" value="NZ_LLZG01000052.1"/>
</dbReference>
<dbReference type="AlphaFoldDB" id="A0A0X3VCR0"/>
<comment type="caution">
    <text evidence="2">The sequence shown here is derived from an EMBL/GenBank/DDBJ whole genome shotgun (WGS) entry which is preliminary data.</text>
</comment>
<sequence>MNQLLYVLPVLVCPIGMALMMWVMMRSRRSADAQPPHTAPTAEQEKELTRLRKEVEALRGEAAPKTALDKDRSR</sequence>
<feature type="transmembrane region" description="Helical" evidence="1">
    <location>
        <begin position="6"/>
        <end position="25"/>
    </location>
</feature>
<keyword evidence="1" id="KW-0472">Membrane</keyword>
<organism evidence="2 3">
    <name type="scientific">Streptomyces regalis</name>
    <dbReference type="NCBI Taxonomy" id="68262"/>
    <lineage>
        <taxon>Bacteria</taxon>
        <taxon>Bacillati</taxon>
        <taxon>Actinomycetota</taxon>
        <taxon>Actinomycetes</taxon>
        <taxon>Kitasatosporales</taxon>
        <taxon>Streptomycetaceae</taxon>
        <taxon>Streptomyces</taxon>
    </lineage>
</organism>
<keyword evidence="3" id="KW-1185">Reference proteome</keyword>
<gene>
    <name evidence="2" type="ORF">ADL12_09955</name>
</gene>
<reference evidence="3" key="1">
    <citation type="submission" date="2015-10" db="EMBL/GenBank/DDBJ databases">
        <authorList>
            <person name="Ju K.-S."/>
            <person name="Doroghazi J.R."/>
            <person name="Metcalf W.W."/>
        </authorList>
    </citation>
    <scope>NUCLEOTIDE SEQUENCE [LARGE SCALE GENOMIC DNA]</scope>
    <source>
        <strain evidence="3">NRRL 3151</strain>
    </source>
</reference>
<evidence type="ECO:0000313" key="2">
    <source>
        <dbReference type="EMBL" id="KUL42569.1"/>
    </source>
</evidence>
<dbReference type="OrthoDB" id="5193129at2"/>
<name>A0A0X3VCR0_9ACTN</name>
<proteinExistence type="predicted"/>
<keyword evidence="1" id="KW-1133">Transmembrane helix</keyword>
<evidence type="ECO:0000313" key="3">
    <source>
        <dbReference type="Proteomes" id="UP000053923"/>
    </source>
</evidence>
<dbReference type="Proteomes" id="UP000053923">
    <property type="component" value="Unassembled WGS sequence"/>
</dbReference>
<keyword evidence="1" id="KW-0812">Transmembrane</keyword>